<feature type="coiled-coil region" evidence="2">
    <location>
        <begin position="104"/>
        <end position="131"/>
    </location>
</feature>
<protein>
    <recommendedName>
        <fullName evidence="5">Protein UXT</fullName>
    </recommendedName>
</protein>
<sequence length="231" mass="26563">MNKEKQMKSKKQIEEQGNFSAGKPSLVYAWDAAVKRCEDFYRPIREFSHTYAGYDACFHSSRDTGIYTCAPSSVVVPCQDRWETRLIMNPDIEQKIFKFETFVNDVLKEDLAQLEQKLDIKNADVAEFLQLKSMITTIQNNNLDKNGFKTQVDIGQNFFIEAHIPDASTILLDIGLGHYMEFSLNDALAVINVRIKLLEQQIAHYRKEIAKINAHIKLILLGIRELQGFKD</sequence>
<dbReference type="STRING" id="94128.A0A2A3EHZ8"/>
<feature type="coiled-coil region" evidence="2">
    <location>
        <begin position="188"/>
        <end position="215"/>
    </location>
</feature>
<proteinExistence type="inferred from homology"/>
<organism evidence="3 4">
    <name type="scientific">Apis cerana cerana</name>
    <name type="common">Oriental honeybee</name>
    <dbReference type="NCBI Taxonomy" id="94128"/>
    <lineage>
        <taxon>Eukaryota</taxon>
        <taxon>Metazoa</taxon>
        <taxon>Ecdysozoa</taxon>
        <taxon>Arthropoda</taxon>
        <taxon>Hexapoda</taxon>
        <taxon>Insecta</taxon>
        <taxon>Pterygota</taxon>
        <taxon>Neoptera</taxon>
        <taxon>Endopterygota</taxon>
        <taxon>Hymenoptera</taxon>
        <taxon>Apocrita</taxon>
        <taxon>Aculeata</taxon>
        <taxon>Apoidea</taxon>
        <taxon>Anthophila</taxon>
        <taxon>Apidae</taxon>
        <taxon>Apis</taxon>
    </lineage>
</organism>
<keyword evidence="4" id="KW-1185">Reference proteome</keyword>
<dbReference type="Proteomes" id="UP000242457">
    <property type="component" value="Unassembled WGS sequence"/>
</dbReference>
<dbReference type="GO" id="GO:0000122">
    <property type="term" value="P:negative regulation of transcription by RNA polymerase II"/>
    <property type="evidence" value="ECO:0007669"/>
    <property type="project" value="InterPro"/>
</dbReference>
<dbReference type="PANTHER" id="PTHR13345">
    <property type="entry name" value="MEDIATOR OF RNA POLYMERASE II TRANSCRIPTION SUBUNIT 10"/>
    <property type="match status" value="1"/>
</dbReference>
<dbReference type="GO" id="GO:0003714">
    <property type="term" value="F:transcription corepressor activity"/>
    <property type="evidence" value="ECO:0007669"/>
    <property type="project" value="InterPro"/>
</dbReference>
<comment type="similarity">
    <text evidence="1">Belongs to the UXT family.</text>
</comment>
<dbReference type="SUPFAM" id="SSF46579">
    <property type="entry name" value="Prefoldin"/>
    <property type="match status" value="1"/>
</dbReference>
<gene>
    <name evidence="3" type="ORF">APICC_05948</name>
</gene>
<dbReference type="PANTHER" id="PTHR13345:SF9">
    <property type="entry name" value="PROTEIN UXT"/>
    <property type="match status" value="1"/>
</dbReference>
<dbReference type="CDD" id="cd23158">
    <property type="entry name" value="Prefoldin_UXT"/>
    <property type="match status" value="1"/>
</dbReference>
<dbReference type="GO" id="GO:0045944">
    <property type="term" value="P:positive regulation of transcription by RNA polymerase II"/>
    <property type="evidence" value="ECO:0007669"/>
    <property type="project" value="TreeGrafter"/>
</dbReference>
<evidence type="ECO:0000256" key="1">
    <source>
        <dbReference type="ARBA" id="ARBA00007666"/>
    </source>
</evidence>
<dbReference type="AlphaFoldDB" id="A0A2A3EHZ8"/>
<dbReference type="GO" id="GO:0016592">
    <property type="term" value="C:mediator complex"/>
    <property type="evidence" value="ECO:0007669"/>
    <property type="project" value="TreeGrafter"/>
</dbReference>
<dbReference type="InterPro" id="IPR004127">
    <property type="entry name" value="Prefoldin_subunit_alpha"/>
</dbReference>
<keyword evidence="2" id="KW-0175">Coiled coil</keyword>
<evidence type="ECO:0000256" key="2">
    <source>
        <dbReference type="SAM" id="Coils"/>
    </source>
</evidence>
<reference evidence="3 4" key="1">
    <citation type="submission" date="2014-07" db="EMBL/GenBank/DDBJ databases">
        <title>Genomic and transcriptomic analysis on Apis cerana provide comprehensive insights into honey bee biology.</title>
        <authorList>
            <person name="Diao Q."/>
            <person name="Sun L."/>
            <person name="Zheng H."/>
            <person name="Zheng H."/>
            <person name="Xu S."/>
            <person name="Wang S."/>
            <person name="Zeng Z."/>
            <person name="Hu F."/>
            <person name="Su S."/>
            <person name="Wu J."/>
        </authorList>
    </citation>
    <scope>NUCLEOTIDE SEQUENCE [LARGE SCALE GENOMIC DNA]</scope>
    <source>
        <tissue evidence="3">Pupae without intestine</tissue>
    </source>
</reference>
<dbReference type="PRINTS" id="PR01502">
    <property type="entry name" value="UXTPROTEIN"/>
</dbReference>
<dbReference type="OrthoDB" id="433124at2759"/>
<dbReference type="InterPro" id="IPR009053">
    <property type="entry name" value="Prefoldin"/>
</dbReference>
<name>A0A2A3EHZ8_APICC</name>
<evidence type="ECO:0000313" key="3">
    <source>
        <dbReference type="EMBL" id="PBC31328.1"/>
    </source>
</evidence>
<accession>A0A2A3EHZ8</accession>
<evidence type="ECO:0008006" key="5">
    <source>
        <dbReference type="Google" id="ProtNLM"/>
    </source>
</evidence>
<evidence type="ECO:0000313" key="4">
    <source>
        <dbReference type="Proteomes" id="UP000242457"/>
    </source>
</evidence>
<dbReference type="Gene3D" id="1.10.287.370">
    <property type="match status" value="1"/>
</dbReference>
<dbReference type="EMBL" id="KZ288239">
    <property type="protein sequence ID" value="PBC31328.1"/>
    <property type="molecule type" value="Genomic_DNA"/>
</dbReference>
<dbReference type="InterPro" id="IPR003994">
    <property type="entry name" value="UXT"/>
</dbReference>
<dbReference type="Pfam" id="PF02996">
    <property type="entry name" value="Prefoldin"/>
    <property type="match status" value="1"/>
</dbReference>